<accession>A0A519BJX3</accession>
<protein>
    <submittedName>
        <fullName evidence="2">DUF3108 domain-containing protein</fullName>
    </submittedName>
</protein>
<evidence type="ECO:0000313" key="3">
    <source>
        <dbReference type="Proteomes" id="UP000319296"/>
    </source>
</evidence>
<proteinExistence type="predicted"/>
<dbReference type="AlphaFoldDB" id="A0A519BJX3"/>
<dbReference type="EMBL" id="SGBB01000032">
    <property type="protein sequence ID" value="RZD17564.1"/>
    <property type="molecule type" value="Genomic_DNA"/>
</dbReference>
<feature type="transmembrane region" description="Helical" evidence="1">
    <location>
        <begin position="12"/>
        <end position="33"/>
    </location>
</feature>
<sequence length="314" mass="37287">MDNLKTPTILRLYLLFCLLCLFAIIMSNCKIVYGKNIYKINNRTAEILKKIYTQRKKILRRRFAFLDGEKLTYKITYLGLIDAGKAILQTYPGSYNSKKVCVIKASAYSAKWLHFFYYVHDKTFSYFSLNKYYPYFMVMKRHEGSHNDFTEERLNVKYDKLIKSIKYKMARKTLESKKYIKELKIKYNKPALYKNRINAEWKPYIAYKYTQDALSALYYLRMLNLKNNKSYYIPVYENRKRYLALVKTDGYYNIDTPAGKFNTIKIKAYLNFNGVFTHKGSLKIYLSTGINHTPVYLDTKIPIGYMTAILIKKK</sequence>
<name>A0A519BJX3_9DELT</name>
<evidence type="ECO:0000313" key="2">
    <source>
        <dbReference type="EMBL" id="RZD17564.1"/>
    </source>
</evidence>
<keyword evidence="1" id="KW-0812">Transmembrane</keyword>
<gene>
    <name evidence="2" type="ORF">EVG15_10510</name>
</gene>
<dbReference type="Proteomes" id="UP000319296">
    <property type="component" value="Unassembled WGS sequence"/>
</dbReference>
<dbReference type="InterPro" id="IPR021457">
    <property type="entry name" value="DUF3108"/>
</dbReference>
<comment type="caution">
    <text evidence="2">The sequence shown here is derived from an EMBL/GenBank/DDBJ whole genome shotgun (WGS) entry which is preliminary data.</text>
</comment>
<keyword evidence="1" id="KW-1133">Transmembrane helix</keyword>
<evidence type="ECO:0000256" key="1">
    <source>
        <dbReference type="SAM" id="Phobius"/>
    </source>
</evidence>
<keyword evidence="1" id="KW-0472">Membrane</keyword>
<dbReference type="Pfam" id="PF11306">
    <property type="entry name" value="DUF3108"/>
    <property type="match status" value="1"/>
</dbReference>
<organism evidence="2 3">
    <name type="scientific">Candidatus Acididesulfobacter diazotrophicus</name>
    <dbReference type="NCBI Taxonomy" id="2597226"/>
    <lineage>
        <taxon>Bacteria</taxon>
        <taxon>Deltaproteobacteria</taxon>
        <taxon>Candidatus Acidulodesulfobacterales</taxon>
        <taxon>Candidatus Acididesulfobacter</taxon>
    </lineage>
</organism>
<reference evidence="2 3" key="1">
    <citation type="journal article" date="2019" name="ISME J.">
        <title>Insights into ecological role of a new deltaproteobacterial order Candidatus Acidulodesulfobacterales by metagenomics and metatranscriptomics.</title>
        <authorList>
            <person name="Tan S."/>
            <person name="Liu J."/>
            <person name="Fang Y."/>
            <person name="Hedlund B.P."/>
            <person name="Lian Z.H."/>
            <person name="Huang L.Y."/>
            <person name="Li J.T."/>
            <person name="Huang L.N."/>
            <person name="Li W.J."/>
            <person name="Jiang H.C."/>
            <person name="Dong H.L."/>
            <person name="Shu W.S."/>
        </authorList>
    </citation>
    <scope>NUCLEOTIDE SEQUENCE [LARGE SCALE GENOMIC DNA]</scope>
    <source>
        <strain evidence="2">AP1</strain>
    </source>
</reference>